<organism evidence="3 4">
    <name type="scientific">Streptomyces botrytidirepellens</name>
    <dbReference type="NCBI Taxonomy" id="2486417"/>
    <lineage>
        <taxon>Bacteria</taxon>
        <taxon>Bacillati</taxon>
        <taxon>Actinomycetota</taxon>
        <taxon>Actinomycetes</taxon>
        <taxon>Kitasatosporales</taxon>
        <taxon>Streptomycetaceae</taxon>
        <taxon>Streptomyces</taxon>
    </lineage>
</organism>
<evidence type="ECO:0000313" key="3">
    <source>
        <dbReference type="EMBL" id="RNF77725.1"/>
    </source>
</evidence>
<keyword evidence="4" id="KW-1185">Reference proteome</keyword>
<dbReference type="EMBL" id="RIBZ01000885">
    <property type="protein sequence ID" value="RNF77725.1"/>
    <property type="molecule type" value="Genomic_DNA"/>
</dbReference>
<feature type="region of interest" description="Disordered" evidence="2">
    <location>
        <begin position="1"/>
        <end position="51"/>
    </location>
</feature>
<evidence type="ECO:0000256" key="2">
    <source>
        <dbReference type="SAM" id="MobiDB-lite"/>
    </source>
</evidence>
<keyword evidence="1" id="KW-0479">Metal-binding</keyword>
<dbReference type="Pfam" id="PF03737">
    <property type="entry name" value="RraA-like"/>
    <property type="match status" value="1"/>
</dbReference>
<feature type="compositionally biased region" description="Basic and acidic residues" evidence="2">
    <location>
        <begin position="9"/>
        <end position="22"/>
    </location>
</feature>
<name>A0A3M8SAU6_9ACTN</name>
<reference evidence="3 4" key="1">
    <citation type="submission" date="2018-11" db="EMBL/GenBank/DDBJ databases">
        <title>The Potential of Streptomyces as Biocontrol Agents against the Tomato grey mould, Botrytis cinerea (Gray mold) Frontiers in Microbiology.</title>
        <authorList>
            <person name="Li D."/>
        </authorList>
    </citation>
    <scope>NUCLEOTIDE SEQUENCE [LARGE SCALE GENOMIC DNA]</scope>
    <source>
        <strain evidence="3 4">NEAU-LD23</strain>
    </source>
</reference>
<dbReference type="SUPFAM" id="SSF89562">
    <property type="entry name" value="RraA-like"/>
    <property type="match status" value="1"/>
</dbReference>
<dbReference type="GO" id="GO:0046872">
    <property type="term" value="F:metal ion binding"/>
    <property type="evidence" value="ECO:0007669"/>
    <property type="project" value="UniProtKB-KW"/>
</dbReference>
<dbReference type="Gene3D" id="3.50.30.40">
    <property type="entry name" value="Ribonuclease E inhibitor RraA/RraA-like"/>
    <property type="match status" value="1"/>
</dbReference>
<comment type="cofactor">
    <cofactor evidence="1">
        <name>Mg(2+)</name>
        <dbReference type="ChEBI" id="CHEBI:18420"/>
    </cofactor>
</comment>
<feature type="binding site" evidence="1">
    <location>
        <position position="192"/>
    </location>
    <ligand>
        <name>substrate</name>
    </ligand>
</feature>
<dbReference type="AlphaFoldDB" id="A0A3M8SAU6"/>
<keyword evidence="1" id="KW-0460">Magnesium</keyword>
<sequence length="292" mass="31511">MLHRWSGRLHHDQCRRRGEQPRGYRGLRPGADGLQHPRTARDHAVTADTDVQRAGTRAPLDDTYSLVAKTVHEHGISTPTIADVLDALGITNRVLDSRLHRVSGDDRMFFGAAYTVSWVAVRKGPSIVVASPSTWQEVRDFLVPQVLDGRGMVYVAGSGPLVTDAALAGGLSTTYLLEQLRFEGIVLGGAIRDRDVVEQSTGSVVASNFVPTDTQGAYRVEAVGSTCLINHVLVHTGDWVFSDGNGTVVVPAARLHEVLAAATATGRTEQDVLRRIRAGERLPAIIDEVGTI</sequence>
<dbReference type="InterPro" id="IPR005493">
    <property type="entry name" value="RraA/RraA-like"/>
</dbReference>
<protein>
    <submittedName>
        <fullName evidence="3">RraA family protein</fullName>
    </submittedName>
</protein>
<comment type="caution">
    <text evidence="3">The sequence shown here is derived from an EMBL/GenBank/DDBJ whole genome shotgun (WGS) entry which is preliminary data.</text>
</comment>
<evidence type="ECO:0000313" key="4">
    <source>
        <dbReference type="Proteomes" id="UP000275401"/>
    </source>
</evidence>
<proteinExistence type="predicted"/>
<gene>
    <name evidence="3" type="ORF">EEJ42_49680</name>
</gene>
<feature type="binding site" evidence="1">
    <location>
        <position position="193"/>
    </location>
    <ligand>
        <name>Mg(2+)</name>
        <dbReference type="ChEBI" id="CHEBI:18420"/>
    </ligand>
</feature>
<evidence type="ECO:0000256" key="1">
    <source>
        <dbReference type="PIRSR" id="PIRSR605493-1"/>
    </source>
</evidence>
<dbReference type="Proteomes" id="UP000275401">
    <property type="component" value="Unassembled WGS sequence"/>
</dbReference>
<dbReference type="InterPro" id="IPR036704">
    <property type="entry name" value="RraA/RraA-like_sf"/>
</dbReference>
<accession>A0A3M8SAU6</accession>